<evidence type="ECO:0000313" key="8">
    <source>
        <dbReference type="EnsemblPlants" id="OGLUM03G26500.1"/>
    </source>
</evidence>
<evidence type="ECO:0000256" key="7">
    <source>
        <dbReference type="SAM" id="Phobius"/>
    </source>
</evidence>
<feature type="transmembrane region" description="Helical" evidence="7">
    <location>
        <begin position="290"/>
        <end position="311"/>
    </location>
</feature>
<dbReference type="PANTHER" id="PTHR11706">
    <property type="entry name" value="SOLUTE CARRIER PROTEIN FAMILY 11 MEMBER"/>
    <property type="match status" value="1"/>
</dbReference>
<dbReference type="STRING" id="40148.A0A0D9ZAF0"/>
<dbReference type="InterPro" id="IPR001046">
    <property type="entry name" value="NRAMP_fam"/>
</dbReference>
<evidence type="ECO:0000313" key="9">
    <source>
        <dbReference type="Proteomes" id="UP000026961"/>
    </source>
</evidence>
<feature type="transmembrane region" description="Helical" evidence="7">
    <location>
        <begin position="398"/>
        <end position="419"/>
    </location>
</feature>
<dbReference type="GO" id="GO:0005802">
    <property type="term" value="C:trans-Golgi network"/>
    <property type="evidence" value="ECO:0007669"/>
    <property type="project" value="TreeGrafter"/>
</dbReference>
<feature type="compositionally biased region" description="Low complexity" evidence="6">
    <location>
        <begin position="14"/>
        <end position="25"/>
    </location>
</feature>
<dbReference type="Proteomes" id="UP000026961">
    <property type="component" value="Chromosome 3"/>
</dbReference>
<reference evidence="8" key="1">
    <citation type="submission" date="2015-04" db="UniProtKB">
        <authorList>
            <consortium name="EnsemblPlants"/>
        </authorList>
    </citation>
    <scope>IDENTIFICATION</scope>
</reference>
<dbReference type="Pfam" id="PF01566">
    <property type="entry name" value="Nramp"/>
    <property type="match status" value="3"/>
</dbReference>
<evidence type="ECO:0000256" key="3">
    <source>
        <dbReference type="ARBA" id="ARBA00022692"/>
    </source>
</evidence>
<proteinExistence type="inferred from homology"/>
<dbReference type="EnsemblPlants" id="OGLUM03G26500.1">
    <property type="protein sequence ID" value="OGLUM03G26500.1"/>
    <property type="gene ID" value="OGLUM03G26500"/>
</dbReference>
<dbReference type="Gramene" id="OGLUM03G26500.1">
    <property type="protein sequence ID" value="OGLUM03G26500.1"/>
    <property type="gene ID" value="OGLUM03G26500"/>
</dbReference>
<dbReference type="PRINTS" id="PR00447">
    <property type="entry name" value="NATRESASSCMP"/>
</dbReference>
<name>A0A0D9ZAF0_9ORYZ</name>
<evidence type="ECO:0000256" key="2">
    <source>
        <dbReference type="ARBA" id="ARBA00009965"/>
    </source>
</evidence>
<evidence type="ECO:0000256" key="1">
    <source>
        <dbReference type="ARBA" id="ARBA00004141"/>
    </source>
</evidence>
<keyword evidence="9" id="KW-1185">Reference proteome</keyword>
<feature type="transmembrane region" description="Helical" evidence="7">
    <location>
        <begin position="331"/>
        <end position="349"/>
    </location>
</feature>
<sequence>MAAAADADADAAGERAAGAGLGSRSAAEERSLLHPSLFSAYSDEDLVERAFEPAQKIVVSISSDPDDPDADDEHLYYGGHEPPFSWRKLWLFTGPGFLMSIAFLDPGNLEGDLQAGATAGDTLLWLLFWATAMGLLVQLLAARLGVATGKHLAELCRDEYPDWARRALWLMAEVSMVSADIQEVIGSAIAIKILSNGFLPIWVGVVITALDWLSSRVISQAVGLVGCVITPHNVFLHSALVQSRKIDPHKEYQVLFAKGFYGTKEAGNIGLENAGHFLQEKFGEDFFPILYIWGIGLLAAGTSSTITGTYAGQFIMSGFLNWRLKKWIRALITRSFAIVPTITVAVYFNTSDSALDVLNEWLNVLQSIQIPFALIPLIKLVSKEQVMGVFKIGPRTQIATWAVASVPIIINGCLLLDFFSSEVKGLLSGLVLFAAVIAYVSFLLYLIFRGIAVFS</sequence>
<keyword evidence="4 7" id="KW-1133">Transmembrane helix</keyword>
<accession>A0A0D9ZAF0</accession>
<keyword evidence="3 7" id="KW-0812">Transmembrane</keyword>
<keyword evidence="5 7" id="KW-0472">Membrane</keyword>
<feature type="transmembrane region" description="Helical" evidence="7">
    <location>
        <begin position="124"/>
        <end position="146"/>
    </location>
</feature>
<dbReference type="GO" id="GO:0005384">
    <property type="term" value="F:manganese ion transmembrane transporter activity"/>
    <property type="evidence" value="ECO:0007669"/>
    <property type="project" value="TreeGrafter"/>
</dbReference>
<organism evidence="8">
    <name type="scientific">Oryza glumipatula</name>
    <dbReference type="NCBI Taxonomy" id="40148"/>
    <lineage>
        <taxon>Eukaryota</taxon>
        <taxon>Viridiplantae</taxon>
        <taxon>Streptophyta</taxon>
        <taxon>Embryophyta</taxon>
        <taxon>Tracheophyta</taxon>
        <taxon>Spermatophyta</taxon>
        <taxon>Magnoliopsida</taxon>
        <taxon>Liliopsida</taxon>
        <taxon>Poales</taxon>
        <taxon>Poaceae</taxon>
        <taxon>BOP clade</taxon>
        <taxon>Oryzoideae</taxon>
        <taxon>Oryzeae</taxon>
        <taxon>Oryzinae</taxon>
        <taxon>Oryza</taxon>
    </lineage>
</organism>
<feature type="transmembrane region" description="Helical" evidence="7">
    <location>
        <begin position="425"/>
        <end position="448"/>
    </location>
</feature>
<feature type="region of interest" description="Disordered" evidence="6">
    <location>
        <begin position="1"/>
        <end position="29"/>
    </location>
</feature>
<dbReference type="GO" id="GO:0034755">
    <property type="term" value="P:iron ion transmembrane transport"/>
    <property type="evidence" value="ECO:0007669"/>
    <property type="project" value="TreeGrafter"/>
</dbReference>
<comment type="similarity">
    <text evidence="2">Belongs to the NRAMP (TC 2.A.55) family.</text>
</comment>
<dbReference type="eggNOG" id="KOG1291">
    <property type="taxonomic scope" value="Eukaryota"/>
</dbReference>
<comment type="subcellular location">
    <subcellularLocation>
        <location evidence="1">Membrane</location>
        <topology evidence="1">Multi-pass membrane protein</topology>
    </subcellularLocation>
</comment>
<evidence type="ECO:0000256" key="4">
    <source>
        <dbReference type="ARBA" id="ARBA00022989"/>
    </source>
</evidence>
<dbReference type="GO" id="GO:0016020">
    <property type="term" value="C:membrane"/>
    <property type="evidence" value="ECO:0007669"/>
    <property type="project" value="UniProtKB-SubCell"/>
</dbReference>
<dbReference type="NCBIfam" id="NF037982">
    <property type="entry name" value="Nramp_1"/>
    <property type="match status" value="1"/>
</dbReference>
<dbReference type="HOGENOM" id="CLU_020088_5_1_1"/>
<reference evidence="8" key="2">
    <citation type="submission" date="2018-05" db="EMBL/GenBank/DDBJ databases">
        <title>OgluRS3 (Oryza glumaepatula Reference Sequence Version 3).</title>
        <authorList>
            <person name="Zhang J."/>
            <person name="Kudrna D."/>
            <person name="Lee S."/>
            <person name="Talag J."/>
            <person name="Welchert J."/>
            <person name="Wing R.A."/>
        </authorList>
    </citation>
    <scope>NUCLEOTIDE SEQUENCE [LARGE SCALE GENOMIC DNA]</scope>
</reference>
<evidence type="ECO:0000256" key="6">
    <source>
        <dbReference type="SAM" id="MobiDB-lite"/>
    </source>
</evidence>
<protein>
    <recommendedName>
        <fullName evidence="10">Metal transporter</fullName>
    </recommendedName>
</protein>
<evidence type="ECO:0000256" key="5">
    <source>
        <dbReference type="ARBA" id="ARBA00023136"/>
    </source>
</evidence>
<feature type="transmembrane region" description="Helical" evidence="7">
    <location>
        <begin position="221"/>
        <end position="240"/>
    </location>
</feature>
<dbReference type="AlphaFoldDB" id="A0A0D9ZAF0"/>
<dbReference type="PANTHER" id="PTHR11706:SF76">
    <property type="entry name" value="METAL TRANSPORTER NRAMP3"/>
    <property type="match status" value="1"/>
</dbReference>
<dbReference type="GO" id="GO:0015086">
    <property type="term" value="F:cadmium ion transmembrane transporter activity"/>
    <property type="evidence" value="ECO:0007669"/>
    <property type="project" value="TreeGrafter"/>
</dbReference>
<evidence type="ECO:0008006" key="10">
    <source>
        <dbReference type="Google" id="ProtNLM"/>
    </source>
</evidence>